<keyword evidence="2" id="KW-1185">Reference proteome</keyword>
<gene>
    <name evidence="1" type="ORF">F511_31938</name>
</gene>
<name>A0A2Z7AMJ0_9LAMI</name>
<sequence>MRNDSVWISRNDSVWISRSDNVWISWNDSVLFGLDNSADALFKAYQQTVGYSTAYSFQQIATANFIQQMMLTSRRKLKLIQIRSFTQMEKIRRIVQLPGIKETS</sequence>
<dbReference type="Proteomes" id="UP000250235">
    <property type="component" value="Unassembled WGS sequence"/>
</dbReference>
<accession>A0A2Z7AMJ0</accession>
<proteinExistence type="predicted"/>
<evidence type="ECO:0000313" key="2">
    <source>
        <dbReference type="Proteomes" id="UP000250235"/>
    </source>
</evidence>
<organism evidence="1 2">
    <name type="scientific">Dorcoceras hygrometricum</name>
    <dbReference type="NCBI Taxonomy" id="472368"/>
    <lineage>
        <taxon>Eukaryota</taxon>
        <taxon>Viridiplantae</taxon>
        <taxon>Streptophyta</taxon>
        <taxon>Embryophyta</taxon>
        <taxon>Tracheophyta</taxon>
        <taxon>Spermatophyta</taxon>
        <taxon>Magnoliopsida</taxon>
        <taxon>eudicotyledons</taxon>
        <taxon>Gunneridae</taxon>
        <taxon>Pentapetalae</taxon>
        <taxon>asterids</taxon>
        <taxon>lamiids</taxon>
        <taxon>Lamiales</taxon>
        <taxon>Gesneriaceae</taxon>
        <taxon>Didymocarpoideae</taxon>
        <taxon>Trichosporeae</taxon>
        <taxon>Loxocarpinae</taxon>
        <taxon>Dorcoceras</taxon>
    </lineage>
</organism>
<dbReference type="EMBL" id="KV015764">
    <property type="protein sequence ID" value="KZV20334.1"/>
    <property type="molecule type" value="Genomic_DNA"/>
</dbReference>
<evidence type="ECO:0000313" key="1">
    <source>
        <dbReference type="EMBL" id="KZV20334.1"/>
    </source>
</evidence>
<reference evidence="1 2" key="1">
    <citation type="journal article" date="2015" name="Proc. Natl. Acad. Sci. U.S.A.">
        <title>The resurrection genome of Boea hygrometrica: A blueprint for survival of dehydration.</title>
        <authorList>
            <person name="Xiao L."/>
            <person name="Yang G."/>
            <person name="Zhang L."/>
            <person name="Yang X."/>
            <person name="Zhao S."/>
            <person name="Ji Z."/>
            <person name="Zhou Q."/>
            <person name="Hu M."/>
            <person name="Wang Y."/>
            <person name="Chen M."/>
            <person name="Xu Y."/>
            <person name="Jin H."/>
            <person name="Xiao X."/>
            <person name="Hu G."/>
            <person name="Bao F."/>
            <person name="Hu Y."/>
            <person name="Wan P."/>
            <person name="Li L."/>
            <person name="Deng X."/>
            <person name="Kuang T."/>
            <person name="Xiang C."/>
            <person name="Zhu J.K."/>
            <person name="Oliver M.J."/>
            <person name="He Y."/>
        </authorList>
    </citation>
    <scope>NUCLEOTIDE SEQUENCE [LARGE SCALE GENOMIC DNA]</scope>
    <source>
        <strain evidence="2">cv. XS01</strain>
    </source>
</reference>
<dbReference type="AlphaFoldDB" id="A0A2Z7AMJ0"/>
<protein>
    <submittedName>
        <fullName evidence="1">Pentatricopeptide repeat-containing protein mitochondrial</fullName>
    </submittedName>
</protein>